<evidence type="ECO:0000313" key="2">
    <source>
        <dbReference type="EMBL" id="CAF1521660.1"/>
    </source>
</evidence>
<dbReference type="EMBL" id="CAJOBA010058493">
    <property type="protein sequence ID" value="CAF4308538.1"/>
    <property type="molecule type" value="Genomic_DNA"/>
</dbReference>
<dbReference type="Proteomes" id="UP000677228">
    <property type="component" value="Unassembled WGS sequence"/>
</dbReference>
<reference evidence="2" key="1">
    <citation type="submission" date="2021-02" db="EMBL/GenBank/DDBJ databases">
        <authorList>
            <person name="Nowell W R."/>
        </authorList>
    </citation>
    <scope>NUCLEOTIDE SEQUENCE</scope>
</reference>
<dbReference type="Proteomes" id="UP000682733">
    <property type="component" value="Unassembled WGS sequence"/>
</dbReference>
<keyword evidence="1" id="KW-0812">Transmembrane</keyword>
<comment type="caution">
    <text evidence="2">The sequence shown here is derived from an EMBL/GenBank/DDBJ whole genome shotgun (WGS) entry which is preliminary data.</text>
</comment>
<sequence length="142" mass="16315">MSDDDANDLTAPYHEPEAFDSLWQALTWTQIRKRIPISFNKTIRNRYMLANLVYLAYAIGILIIDFNPQVNGSSAVSEVRHTRIFCSSDNDTFTTTEPSKVYVANTPLVNRMYIALAVIHVISATLYWWAWIVMKAQLLLEK</sequence>
<organism evidence="2 4">
    <name type="scientific">Didymodactylos carnosus</name>
    <dbReference type="NCBI Taxonomy" id="1234261"/>
    <lineage>
        <taxon>Eukaryota</taxon>
        <taxon>Metazoa</taxon>
        <taxon>Spiralia</taxon>
        <taxon>Gnathifera</taxon>
        <taxon>Rotifera</taxon>
        <taxon>Eurotatoria</taxon>
        <taxon>Bdelloidea</taxon>
        <taxon>Philodinida</taxon>
        <taxon>Philodinidae</taxon>
        <taxon>Didymodactylos</taxon>
    </lineage>
</organism>
<feature type="transmembrane region" description="Helical" evidence="1">
    <location>
        <begin position="47"/>
        <end position="64"/>
    </location>
</feature>
<proteinExistence type="predicted"/>
<evidence type="ECO:0000313" key="3">
    <source>
        <dbReference type="EMBL" id="CAF4308538.1"/>
    </source>
</evidence>
<evidence type="ECO:0000256" key="1">
    <source>
        <dbReference type="SAM" id="Phobius"/>
    </source>
</evidence>
<accession>A0A8S2FNI8</accession>
<protein>
    <submittedName>
        <fullName evidence="2">Uncharacterized protein</fullName>
    </submittedName>
</protein>
<dbReference type="AlphaFoldDB" id="A0A8S2FNI8"/>
<feature type="transmembrane region" description="Helical" evidence="1">
    <location>
        <begin position="112"/>
        <end position="134"/>
    </location>
</feature>
<gene>
    <name evidence="2" type="ORF">OVA965_LOCUS37816</name>
    <name evidence="3" type="ORF">TMI583_LOCUS38935</name>
</gene>
<keyword evidence="1" id="KW-0472">Membrane</keyword>
<dbReference type="EMBL" id="CAJNOK010036346">
    <property type="protein sequence ID" value="CAF1521660.1"/>
    <property type="molecule type" value="Genomic_DNA"/>
</dbReference>
<evidence type="ECO:0000313" key="4">
    <source>
        <dbReference type="Proteomes" id="UP000677228"/>
    </source>
</evidence>
<keyword evidence="1" id="KW-1133">Transmembrane helix</keyword>
<name>A0A8S2FNI8_9BILA</name>